<proteinExistence type="predicted"/>
<dbReference type="EMBL" id="JAWWNJ010000043">
    <property type="protein sequence ID" value="KAK7019589.1"/>
    <property type="molecule type" value="Genomic_DNA"/>
</dbReference>
<comment type="caution">
    <text evidence="1">The sequence shown here is derived from an EMBL/GenBank/DDBJ whole genome shotgun (WGS) entry which is preliminary data.</text>
</comment>
<protein>
    <submittedName>
        <fullName evidence="1">Uncharacterized protein</fullName>
    </submittedName>
</protein>
<dbReference type="Proteomes" id="UP001362999">
    <property type="component" value="Unassembled WGS sequence"/>
</dbReference>
<evidence type="ECO:0000313" key="2">
    <source>
        <dbReference type="Proteomes" id="UP001362999"/>
    </source>
</evidence>
<reference evidence="1 2" key="1">
    <citation type="journal article" date="2024" name="J Genomics">
        <title>Draft genome sequencing and assembly of Favolaschia claudopus CIRM-BRFM 2984 isolated from oak limbs.</title>
        <authorList>
            <person name="Navarro D."/>
            <person name="Drula E."/>
            <person name="Chaduli D."/>
            <person name="Cazenave R."/>
            <person name="Ahrendt S."/>
            <person name="Wang J."/>
            <person name="Lipzen A."/>
            <person name="Daum C."/>
            <person name="Barry K."/>
            <person name="Grigoriev I.V."/>
            <person name="Favel A."/>
            <person name="Rosso M.N."/>
            <person name="Martin F."/>
        </authorList>
    </citation>
    <scope>NUCLEOTIDE SEQUENCE [LARGE SCALE GENOMIC DNA]</scope>
    <source>
        <strain evidence="1 2">CIRM-BRFM 2984</strain>
    </source>
</reference>
<keyword evidence="2" id="KW-1185">Reference proteome</keyword>
<gene>
    <name evidence="1" type="ORF">R3P38DRAFT_3199194</name>
</gene>
<accession>A0AAW0B1J6</accession>
<sequence>MAFSLAQRYMDAAVGVHSRPFSPPQIALDEYGIDFVISRDRTIRTPLDTDSVVQTLDRFTYKSCALDSFFRHMVSPVYRSQIPMYEGTLIGEVVDHRHVYLKNPLNMEGKGGECVQFLVKCPTNADVATVNYFKMQTKKLQDIVAADLKELPGAVCQNWTVDDKEDGLLIEILVSASLFVAIAIVDNEKAAIPCRELRNHIAFGDGQIFQATVNLCKDEQVLADSQSNKFFSLWFLEWHALADADVGR</sequence>
<name>A0AAW0B1J6_9AGAR</name>
<dbReference type="AlphaFoldDB" id="A0AAW0B1J6"/>
<evidence type="ECO:0000313" key="1">
    <source>
        <dbReference type="EMBL" id="KAK7019589.1"/>
    </source>
</evidence>
<organism evidence="1 2">
    <name type="scientific">Favolaschia claudopus</name>
    <dbReference type="NCBI Taxonomy" id="2862362"/>
    <lineage>
        <taxon>Eukaryota</taxon>
        <taxon>Fungi</taxon>
        <taxon>Dikarya</taxon>
        <taxon>Basidiomycota</taxon>
        <taxon>Agaricomycotina</taxon>
        <taxon>Agaricomycetes</taxon>
        <taxon>Agaricomycetidae</taxon>
        <taxon>Agaricales</taxon>
        <taxon>Marasmiineae</taxon>
        <taxon>Mycenaceae</taxon>
        <taxon>Favolaschia</taxon>
    </lineage>
</organism>